<keyword evidence="1" id="KW-0175">Coiled coil</keyword>
<dbReference type="InterPro" id="IPR029512">
    <property type="entry name" value="CCDC154"/>
</dbReference>
<dbReference type="PANTHER" id="PTHR35153">
    <property type="entry name" value="COILED-COIL DOMAIN-CONTAINING PROTEIN 154"/>
    <property type="match status" value="1"/>
</dbReference>
<feature type="compositionally biased region" description="Basic and acidic residues" evidence="2">
    <location>
        <begin position="718"/>
        <end position="731"/>
    </location>
</feature>
<reference evidence="3 4" key="1">
    <citation type="submission" date="2024-04" db="EMBL/GenBank/DDBJ databases">
        <authorList>
            <consortium name="Genoscope - CEA"/>
            <person name="William W."/>
        </authorList>
    </citation>
    <scope>NUCLEOTIDE SEQUENCE [LARGE SCALE GENOMIC DNA]</scope>
</reference>
<comment type="caution">
    <text evidence="3">The sequence shown here is derived from an EMBL/GenBank/DDBJ whole genome shotgun (WGS) entry which is preliminary data.</text>
</comment>
<evidence type="ECO:0000313" key="3">
    <source>
        <dbReference type="EMBL" id="CAL1541583.1"/>
    </source>
</evidence>
<sequence length="746" mass="85760">MLEMRKSHIEYPFATHYELSRVGNNRILPPGPLPSSKLPIIPSATAPQGSDNRLVPVLSNKDTMGALKAAADLYEGDDRLRVLETRLGVSEKSNRALLEEVIRMQGELRLMVRRNEESIKDEQLSRQQIESSIRIVNDLITKLSLRIKTAEDKILEEKSALSSLISHTKGVEQAVVAGQHTIAVKKDSQASKIQELTLQLSEIQRSKDQLEKMTFNLTEELRAVRLKVESQAVELSGTINDLRLRSRRLEEENKIQLDALRKQGDLYSSTETNTTHLRGQVETRLAELRDVIMELRTRHEQETSERRNLEQQLQQKVNALQQNLAEQNRKREEAMHAMDMIQRDREHWSENEKLKLQGKITETMEDVNKRLLNKEIKLREELQEKYKQLERLINQEQQVRQRYESTLREQNDKRWQGLKKLSDDEMVAIRETFQSERQKNKEAVQKLDESISLIEKQLAEQKKQTDKVVAAEIQSRKQHERSTNEKLDHLNEKLSLAASSLQTAIGGVTGNFAFHTDKLKAEMRSLLAASEQASVRAIADLDARVQTVKQKVNGLEQQLDGRISEATAILAQNLREKVESISLWQDVTSQTIRELNQSIQGLPNEIYAVEEKQKQLKSEMDSRMISEADSRIREIESLKHEVNLLKNRKQPQAVTAEEMEEVQLSIRKLAESVQTVKTVIGMKLQSEQKAREDNFEMLQGEIKKLQKKIEPRNNGANDNRDDRRADDRRAQDAGSKPKRVGGGYTY</sequence>
<proteinExistence type="predicted"/>
<keyword evidence="4" id="KW-1185">Reference proteome</keyword>
<protein>
    <submittedName>
        <fullName evidence="3">Uncharacterized protein</fullName>
    </submittedName>
</protein>
<dbReference type="Pfam" id="PF15450">
    <property type="entry name" value="CCDC154"/>
    <property type="match status" value="1"/>
</dbReference>
<name>A0AAV2I7P4_LYMST</name>
<dbReference type="Proteomes" id="UP001497497">
    <property type="component" value="Unassembled WGS sequence"/>
</dbReference>
<evidence type="ECO:0000256" key="1">
    <source>
        <dbReference type="SAM" id="Coils"/>
    </source>
</evidence>
<gene>
    <name evidence="3" type="ORF">GSLYS_00015189001</name>
</gene>
<evidence type="ECO:0000313" key="4">
    <source>
        <dbReference type="Proteomes" id="UP001497497"/>
    </source>
</evidence>
<dbReference type="EMBL" id="CAXITT010000441">
    <property type="protein sequence ID" value="CAL1541583.1"/>
    <property type="molecule type" value="Genomic_DNA"/>
</dbReference>
<accession>A0AAV2I7P4</accession>
<feature type="region of interest" description="Disordered" evidence="2">
    <location>
        <begin position="705"/>
        <end position="746"/>
    </location>
</feature>
<dbReference type="AlphaFoldDB" id="A0AAV2I7P4"/>
<feature type="coiled-coil region" evidence="1">
    <location>
        <begin position="193"/>
        <end position="413"/>
    </location>
</feature>
<evidence type="ECO:0000256" key="2">
    <source>
        <dbReference type="SAM" id="MobiDB-lite"/>
    </source>
</evidence>
<organism evidence="3 4">
    <name type="scientific">Lymnaea stagnalis</name>
    <name type="common">Great pond snail</name>
    <name type="synonym">Helix stagnalis</name>
    <dbReference type="NCBI Taxonomy" id="6523"/>
    <lineage>
        <taxon>Eukaryota</taxon>
        <taxon>Metazoa</taxon>
        <taxon>Spiralia</taxon>
        <taxon>Lophotrochozoa</taxon>
        <taxon>Mollusca</taxon>
        <taxon>Gastropoda</taxon>
        <taxon>Heterobranchia</taxon>
        <taxon>Euthyneura</taxon>
        <taxon>Panpulmonata</taxon>
        <taxon>Hygrophila</taxon>
        <taxon>Lymnaeoidea</taxon>
        <taxon>Lymnaeidae</taxon>
        <taxon>Lymnaea</taxon>
    </lineage>
</organism>
<dbReference type="PANTHER" id="PTHR35153:SF1">
    <property type="entry name" value="COILED-COIL DOMAIN-CONTAINING PROTEIN 154"/>
    <property type="match status" value="1"/>
</dbReference>